<dbReference type="SUPFAM" id="SSF56219">
    <property type="entry name" value="DNase I-like"/>
    <property type="match status" value="1"/>
</dbReference>
<dbReference type="InterPro" id="IPR036691">
    <property type="entry name" value="Endo/exonu/phosph_ase_sf"/>
</dbReference>
<dbReference type="Pfam" id="PF13966">
    <property type="entry name" value="zf-RVT"/>
    <property type="match status" value="1"/>
</dbReference>
<sequence length="906" mass="105000">MESSNLIHKIKNIDGKPIMRSILKDSSATAGSKPEGNPTMAAKDDEKREQPESMNFANKLKEGIKFESQNAAWNIRGLNRPLKQNEVKRVIQENNIQICAVLESHVSVDRLASICKRVFRDWDWSSNGNFCDKGTRIILGWNPNVVDVMVISQASQVVHAQVFFKKGGQSFLCSFVYAKNYYCDRRELWEQLNKHKIFARSMPWVILGDFNVALNSEDCAMGSSKIDLGVKEFRECVQNIEMIDINCSGLQYTWTQKPTKGIGILKKIDRVMGNLSFVDLFPNAHAMFHPYRISDHSPCILRLDSPKKKKARPFKFANFLVFKKEFQNLVTHEWRKEVAGNEMFKVVKKLKLLKPYFRKLLYAQGNLHNRVNLLRKELDDVQCQMDKEPHDIGLRDKERKCLLEYEKVAYDLELFLKQKSKVEWLRAGDSNTAFFHKSLKRKLHKTMVDRIIDGGGNVHTGDGVTSILVEHYSNFLGTEGETNGIDLSSLGFKKLSALDSSSMVRQITDEEVKSAMFDIGEYKSPGEVQSCKILMKGLEEFKSGSGLTASVAKSTVFLCQVPLTVKRAILAIMPFAEGRLPVRYLGVPLISSNLPKASMSWGWRKILQLREVVRPYIHQIIGDGKSTFIWSDRWCDHSPLSRFVTTRAMYMEGFSRTDKVADLVIDRNWSWPIAWYDLFPVLINIPVPLLSYNRKDVSIWHDNQGVERKFSIHIVWETIRHRNPKVPWYNMVWFRYCIPRHAFHVWLVCRKKLNTQDKMKMWDMNMSCCMLCMRAMDSHAHLFFECEFSNQIWKKVRRFTDLGHIEGIWDNIVSFLITRGKWESINSIIDRLVIGATSYYVWQERNARLFTSNKRNPNQISALILENVRLKLISMEKKKMLTHGNTIKRWNLEQTEDSDGKWNSIP</sequence>
<name>A0AAD8NDS4_TARER</name>
<feature type="region of interest" description="Disordered" evidence="1">
    <location>
        <begin position="23"/>
        <end position="52"/>
    </location>
</feature>
<dbReference type="AlphaFoldDB" id="A0AAD8NDS4"/>
<dbReference type="EMBL" id="JAUHHV010000012">
    <property type="protein sequence ID" value="KAK1406264.1"/>
    <property type="molecule type" value="Genomic_DNA"/>
</dbReference>
<dbReference type="InterPro" id="IPR026960">
    <property type="entry name" value="RVT-Znf"/>
</dbReference>
<dbReference type="InterPro" id="IPR005135">
    <property type="entry name" value="Endo/exonuclease/phosphatase"/>
</dbReference>
<organism evidence="4 5">
    <name type="scientific">Tagetes erecta</name>
    <name type="common">African marigold</name>
    <dbReference type="NCBI Taxonomy" id="13708"/>
    <lineage>
        <taxon>Eukaryota</taxon>
        <taxon>Viridiplantae</taxon>
        <taxon>Streptophyta</taxon>
        <taxon>Embryophyta</taxon>
        <taxon>Tracheophyta</taxon>
        <taxon>Spermatophyta</taxon>
        <taxon>Magnoliopsida</taxon>
        <taxon>eudicotyledons</taxon>
        <taxon>Gunneridae</taxon>
        <taxon>Pentapetalae</taxon>
        <taxon>asterids</taxon>
        <taxon>campanulids</taxon>
        <taxon>Asterales</taxon>
        <taxon>Asteraceae</taxon>
        <taxon>Asteroideae</taxon>
        <taxon>Heliantheae alliance</taxon>
        <taxon>Tageteae</taxon>
        <taxon>Tagetes</taxon>
    </lineage>
</organism>
<protein>
    <recommendedName>
        <fullName evidence="6">RNA-directed DNA polymerase, eukaryota, Reverse transcriptase zinc-binding domain protein</fullName>
    </recommendedName>
</protein>
<keyword evidence="5" id="KW-1185">Reference proteome</keyword>
<accession>A0AAD8NDS4</accession>
<feature type="domain" description="Reverse transcriptase zinc-binding" evidence="3">
    <location>
        <begin position="710"/>
        <end position="793"/>
    </location>
</feature>
<dbReference type="Pfam" id="PF03372">
    <property type="entry name" value="Exo_endo_phos"/>
    <property type="match status" value="1"/>
</dbReference>
<dbReference type="GO" id="GO:0003824">
    <property type="term" value="F:catalytic activity"/>
    <property type="evidence" value="ECO:0007669"/>
    <property type="project" value="InterPro"/>
</dbReference>
<gene>
    <name evidence="4" type="ORF">QVD17_41555</name>
</gene>
<dbReference type="Proteomes" id="UP001229421">
    <property type="component" value="Unassembled WGS sequence"/>
</dbReference>
<dbReference type="PANTHER" id="PTHR33116:SF76">
    <property type="entry name" value="DUF4283 DOMAIN-CONTAINING PROTEIN"/>
    <property type="match status" value="1"/>
</dbReference>
<evidence type="ECO:0000259" key="3">
    <source>
        <dbReference type="Pfam" id="PF13966"/>
    </source>
</evidence>
<evidence type="ECO:0000256" key="1">
    <source>
        <dbReference type="SAM" id="MobiDB-lite"/>
    </source>
</evidence>
<comment type="caution">
    <text evidence="4">The sequence shown here is derived from an EMBL/GenBank/DDBJ whole genome shotgun (WGS) entry which is preliminary data.</text>
</comment>
<evidence type="ECO:0000259" key="2">
    <source>
        <dbReference type="Pfam" id="PF03372"/>
    </source>
</evidence>
<reference evidence="4" key="1">
    <citation type="journal article" date="2023" name="bioRxiv">
        <title>Improved chromosome-level genome assembly for marigold (Tagetes erecta).</title>
        <authorList>
            <person name="Jiang F."/>
            <person name="Yuan L."/>
            <person name="Wang S."/>
            <person name="Wang H."/>
            <person name="Xu D."/>
            <person name="Wang A."/>
            <person name="Fan W."/>
        </authorList>
    </citation>
    <scope>NUCLEOTIDE SEQUENCE</scope>
    <source>
        <strain evidence="4">WSJ</strain>
        <tissue evidence="4">Leaf</tissue>
    </source>
</reference>
<evidence type="ECO:0000313" key="4">
    <source>
        <dbReference type="EMBL" id="KAK1406264.1"/>
    </source>
</evidence>
<evidence type="ECO:0000313" key="5">
    <source>
        <dbReference type="Proteomes" id="UP001229421"/>
    </source>
</evidence>
<dbReference type="Gene3D" id="3.60.10.10">
    <property type="entry name" value="Endonuclease/exonuclease/phosphatase"/>
    <property type="match status" value="1"/>
</dbReference>
<feature type="domain" description="Endonuclease/exonuclease/phosphatase" evidence="2">
    <location>
        <begin position="72"/>
        <end position="296"/>
    </location>
</feature>
<feature type="compositionally biased region" description="Basic and acidic residues" evidence="1">
    <location>
        <begin position="42"/>
        <end position="51"/>
    </location>
</feature>
<dbReference type="PANTHER" id="PTHR33116">
    <property type="entry name" value="REVERSE TRANSCRIPTASE ZINC-BINDING DOMAIN-CONTAINING PROTEIN-RELATED-RELATED"/>
    <property type="match status" value="1"/>
</dbReference>
<proteinExistence type="predicted"/>
<evidence type="ECO:0008006" key="6">
    <source>
        <dbReference type="Google" id="ProtNLM"/>
    </source>
</evidence>